<dbReference type="RefSeq" id="XP_060289021.1">
    <property type="nucleotide sequence ID" value="XM_060429493.1"/>
</dbReference>
<name>A0AAJ0C9U9_9PEZI</name>
<dbReference type="Proteomes" id="UP001244011">
    <property type="component" value="Unassembled WGS sequence"/>
</dbReference>
<keyword evidence="2" id="KW-1185">Reference proteome</keyword>
<protein>
    <recommendedName>
        <fullName evidence="3">IBR domain-containing protein</fullName>
    </recommendedName>
</protein>
<accession>A0AAJ0C9U9</accession>
<proteinExistence type="predicted"/>
<reference evidence="1" key="1">
    <citation type="submission" date="2023-06" db="EMBL/GenBank/DDBJ databases">
        <title>Genome-scale phylogeny and comparative genomics of the fungal order Sordariales.</title>
        <authorList>
            <consortium name="Lawrence Berkeley National Laboratory"/>
            <person name="Hensen N."/>
            <person name="Bonometti L."/>
            <person name="Westerberg I."/>
            <person name="Brannstrom I.O."/>
            <person name="Guillou S."/>
            <person name="Cros-Aarteil S."/>
            <person name="Calhoun S."/>
            <person name="Haridas S."/>
            <person name="Kuo A."/>
            <person name="Mondo S."/>
            <person name="Pangilinan J."/>
            <person name="Riley R."/>
            <person name="Labutti K."/>
            <person name="Andreopoulos B."/>
            <person name="Lipzen A."/>
            <person name="Chen C."/>
            <person name="Yanf M."/>
            <person name="Daum C."/>
            <person name="Ng V."/>
            <person name="Clum A."/>
            <person name="Steindorff A."/>
            <person name="Ohm R."/>
            <person name="Martin F."/>
            <person name="Silar P."/>
            <person name="Natvig D."/>
            <person name="Lalanne C."/>
            <person name="Gautier V."/>
            <person name="Ament-Velasquez S.L."/>
            <person name="Kruys A."/>
            <person name="Hutchinson M.I."/>
            <person name="Powell A.J."/>
            <person name="Barry K."/>
            <person name="Miller A.N."/>
            <person name="Grigoriev I.V."/>
            <person name="Debuchy R."/>
            <person name="Gladieux P."/>
            <person name="Thoren M.H."/>
            <person name="Johannesson H."/>
        </authorList>
    </citation>
    <scope>NUCLEOTIDE SEQUENCE</scope>
    <source>
        <strain evidence="1">8032-3</strain>
    </source>
</reference>
<dbReference type="AlphaFoldDB" id="A0AAJ0C9U9"/>
<comment type="caution">
    <text evidence="1">The sequence shown here is derived from an EMBL/GenBank/DDBJ whole genome shotgun (WGS) entry which is preliminary data.</text>
</comment>
<organism evidence="1 2">
    <name type="scientific">Phialemonium atrogriseum</name>
    <dbReference type="NCBI Taxonomy" id="1093897"/>
    <lineage>
        <taxon>Eukaryota</taxon>
        <taxon>Fungi</taxon>
        <taxon>Dikarya</taxon>
        <taxon>Ascomycota</taxon>
        <taxon>Pezizomycotina</taxon>
        <taxon>Sordariomycetes</taxon>
        <taxon>Sordariomycetidae</taxon>
        <taxon>Cephalothecales</taxon>
        <taxon>Cephalothecaceae</taxon>
        <taxon>Phialemonium</taxon>
    </lineage>
</organism>
<dbReference type="EMBL" id="MU838997">
    <property type="protein sequence ID" value="KAK1772808.1"/>
    <property type="molecule type" value="Genomic_DNA"/>
</dbReference>
<gene>
    <name evidence="1" type="ORF">QBC33DRAFT_554251</name>
</gene>
<evidence type="ECO:0000313" key="2">
    <source>
        <dbReference type="Proteomes" id="UP001244011"/>
    </source>
</evidence>
<evidence type="ECO:0008006" key="3">
    <source>
        <dbReference type="Google" id="ProtNLM"/>
    </source>
</evidence>
<dbReference type="GeneID" id="85312680"/>
<sequence length="208" mass="23266">MLDKLQALHVSDDPSVPWGYASTFDAYGPDNDARKSSTWVSLTLHQCVSCTDKFFFEVTCMACKGLSRGCVGESGPCHGGGEQLAEVLLVLEDGGTGLWLCQCGAEFCYVCGLRSRTCICDQWNEPQLYARGAELHEQQWGPNVDEGQRDRLIRREMENILETRDCNHESWLYRRGSRQCDECREDLPDRLSLPGSAVPVPGLQTLQI</sequence>
<evidence type="ECO:0000313" key="1">
    <source>
        <dbReference type="EMBL" id="KAK1772808.1"/>
    </source>
</evidence>